<accession>A0A9P9EH86</accession>
<evidence type="ECO:0000256" key="1">
    <source>
        <dbReference type="ARBA" id="ARBA00022801"/>
    </source>
</evidence>
<dbReference type="EMBL" id="JAGMUU010000016">
    <property type="protein sequence ID" value="KAH7137067.1"/>
    <property type="molecule type" value="Genomic_DNA"/>
</dbReference>
<comment type="caution">
    <text evidence="3">The sequence shown here is derived from an EMBL/GenBank/DDBJ whole genome shotgun (WGS) entry which is preliminary data.</text>
</comment>
<keyword evidence="4" id="KW-1185">Reference proteome</keyword>
<dbReference type="Gene3D" id="3.60.15.10">
    <property type="entry name" value="Ribonuclease Z/Hydroxyacylglutathione hydrolase-like"/>
    <property type="match status" value="1"/>
</dbReference>
<name>A0A9P9EH86_9HYPO</name>
<keyword evidence="1" id="KW-0378">Hydrolase</keyword>
<protein>
    <submittedName>
        <fullName evidence="3">Beta-lactamase superfamily domain-containing protein</fullName>
    </submittedName>
</protein>
<dbReference type="InterPro" id="IPR036866">
    <property type="entry name" value="RibonucZ/Hydroxyglut_hydro"/>
</dbReference>
<evidence type="ECO:0000313" key="3">
    <source>
        <dbReference type="EMBL" id="KAH7137067.1"/>
    </source>
</evidence>
<reference evidence="3" key="1">
    <citation type="journal article" date="2021" name="Nat. Commun.">
        <title>Genetic determinants of endophytism in the Arabidopsis root mycobiome.</title>
        <authorList>
            <person name="Mesny F."/>
            <person name="Miyauchi S."/>
            <person name="Thiergart T."/>
            <person name="Pickel B."/>
            <person name="Atanasova L."/>
            <person name="Karlsson M."/>
            <person name="Huettel B."/>
            <person name="Barry K.W."/>
            <person name="Haridas S."/>
            <person name="Chen C."/>
            <person name="Bauer D."/>
            <person name="Andreopoulos W."/>
            <person name="Pangilinan J."/>
            <person name="LaButti K."/>
            <person name="Riley R."/>
            <person name="Lipzen A."/>
            <person name="Clum A."/>
            <person name="Drula E."/>
            <person name="Henrissat B."/>
            <person name="Kohler A."/>
            <person name="Grigoriev I.V."/>
            <person name="Martin F.M."/>
            <person name="Hacquard S."/>
        </authorList>
    </citation>
    <scope>NUCLEOTIDE SEQUENCE</scope>
    <source>
        <strain evidence="3">MPI-CAGE-AT-0021</strain>
    </source>
</reference>
<evidence type="ECO:0000313" key="4">
    <source>
        <dbReference type="Proteomes" id="UP000717696"/>
    </source>
</evidence>
<proteinExistence type="predicted"/>
<dbReference type="Pfam" id="PF12706">
    <property type="entry name" value="Lactamase_B_2"/>
    <property type="match status" value="1"/>
</dbReference>
<dbReference type="InterPro" id="IPR050114">
    <property type="entry name" value="UPF0173_UPF0282_UlaG_hydrolase"/>
</dbReference>
<dbReference type="SUPFAM" id="SSF56281">
    <property type="entry name" value="Metallo-hydrolase/oxidoreductase"/>
    <property type="match status" value="1"/>
</dbReference>
<gene>
    <name evidence="3" type="ORF">B0J13DRAFT_560471</name>
</gene>
<dbReference type="PANTHER" id="PTHR43546">
    <property type="entry name" value="UPF0173 METAL-DEPENDENT HYDROLASE MJ1163-RELATED"/>
    <property type="match status" value="1"/>
</dbReference>
<dbReference type="InterPro" id="IPR001279">
    <property type="entry name" value="Metallo-B-lactamas"/>
</dbReference>
<sequence length="277" mass="30466">MPTCPGFNSNVSITFIGTATAILEIDGVRFLTDPFFSPAGSYYEIPDSDARLTVHHDPALDLKDLPPIDAVLLSHEDHWDNLDQLGRQILDGRHVFTTMDGAKQLAPRPGVVGMQPWQETTVALGGKTFHITATPADHVPGNECTGFIVNTDSFGVSPDGRRNAIYFTGDTVYMKELPQMAEKFHIAAAVMNTGDAHYQLEAPPAPPRQITIGGKEAAELFRAIKADWVIPMHFDAWDHFTQHKDGLAEAFEQEGVSDKVIWLDPGEPVKIFEMPSC</sequence>
<organism evidence="3 4">
    <name type="scientific">Dactylonectria estremocensis</name>
    <dbReference type="NCBI Taxonomy" id="1079267"/>
    <lineage>
        <taxon>Eukaryota</taxon>
        <taxon>Fungi</taxon>
        <taxon>Dikarya</taxon>
        <taxon>Ascomycota</taxon>
        <taxon>Pezizomycotina</taxon>
        <taxon>Sordariomycetes</taxon>
        <taxon>Hypocreomycetidae</taxon>
        <taxon>Hypocreales</taxon>
        <taxon>Nectriaceae</taxon>
        <taxon>Dactylonectria</taxon>
    </lineage>
</organism>
<dbReference type="GO" id="GO:0016787">
    <property type="term" value="F:hydrolase activity"/>
    <property type="evidence" value="ECO:0007669"/>
    <property type="project" value="UniProtKB-KW"/>
</dbReference>
<dbReference type="PANTHER" id="PTHR43546:SF9">
    <property type="entry name" value="L-ASCORBATE-6-PHOSPHATE LACTONASE ULAG-RELATED"/>
    <property type="match status" value="1"/>
</dbReference>
<evidence type="ECO:0000259" key="2">
    <source>
        <dbReference type="Pfam" id="PF12706"/>
    </source>
</evidence>
<dbReference type="AlphaFoldDB" id="A0A9P9EH86"/>
<feature type="domain" description="Metallo-beta-lactamase" evidence="2">
    <location>
        <begin position="29"/>
        <end position="234"/>
    </location>
</feature>
<dbReference type="Proteomes" id="UP000717696">
    <property type="component" value="Unassembled WGS sequence"/>
</dbReference>
<dbReference type="OrthoDB" id="332863at2759"/>